<dbReference type="Pfam" id="PF00903">
    <property type="entry name" value="Glyoxalase"/>
    <property type="match status" value="2"/>
</dbReference>
<keyword evidence="3" id="KW-0479">Metal-binding</keyword>
<evidence type="ECO:0000256" key="5">
    <source>
        <dbReference type="ARBA" id="ARBA00023004"/>
    </source>
</evidence>
<dbReference type="EMBL" id="BAABJO010000001">
    <property type="protein sequence ID" value="GAA5110464.1"/>
    <property type="molecule type" value="Genomic_DNA"/>
</dbReference>
<evidence type="ECO:0000256" key="2">
    <source>
        <dbReference type="ARBA" id="ARBA00005877"/>
    </source>
</evidence>
<organism evidence="7 8">
    <name type="scientific">Pseudonocardia adelaidensis</name>
    <dbReference type="NCBI Taxonomy" id="648754"/>
    <lineage>
        <taxon>Bacteria</taxon>
        <taxon>Bacillati</taxon>
        <taxon>Actinomycetota</taxon>
        <taxon>Actinomycetes</taxon>
        <taxon>Pseudonocardiales</taxon>
        <taxon>Pseudonocardiaceae</taxon>
        <taxon>Pseudonocardia</taxon>
    </lineage>
</organism>
<keyword evidence="8" id="KW-1185">Reference proteome</keyword>
<feature type="domain" description="VOC" evidence="6">
    <location>
        <begin position="41"/>
        <end position="171"/>
    </location>
</feature>
<keyword evidence="5" id="KW-0408">Iron</keyword>
<keyword evidence="7" id="KW-0223">Dioxygenase</keyword>
<comment type="caution">
    <text evidence="7">The sequence shown here is derived from an EMBL/GenBank/DDBJ whole genome shotgun (WGS) entry which is preliminary data.</text>
</comment>
<name>A0ABP9N881_9PSEU</name>
<dbReference type="CDD" id="cd08342">
    <property type="entry name" value="HPPD_N_like"/>
    <property type="match status" value="1"/>
</dbReference>
<dbReference type="InterPro" id="IPR041736">
    <property type="entry name" value="4OHPhenylPyrv_dOase_N"/>
</dbReference>
<dbReference type="InterPro" id="IPR029068">
    <property type="entry name" value="Glyas_Bleomycin-R_OHBP_Dase"/>
</dbReference>
<dbReference type="InterPro" id="IPR005956">
    <property type="entry name" value="4OHPhenylPyrv_dOase"/>
</dbReference>
<protein>
    <submittedName>
        <fullName evidence="7">4-hydroxyphenylpyruvate dioxygenase</fullName>
    </submittedName>
</protein>
<evidence type="ECO:0000313" key="8">
    <source>
        <dbReference type="Proteomes" id="UP001500804"/>
    </source>
</evidence>
<dbReference type="PANTHER" id="PTHR11959">
    <property type="entry name" value="4-HYDROXYPHENYLPYRUVATE DIOXYGENASE"/>
    <property type="match status" value="1"/>
</dbReference>
<dbReference type="SUPFAM" id="SSF54593">
    <property type="entry name" value="Glyoxalase/Bleomycin resistance protein/Dihydroxybiphenyl dioxygenase"/>
    <property type="match status" value="1"/>
</dbReference>
<keyword evidence="4" id="KW-0677">Repeat</keyword>
<dbReference type="InterPro" id="IPR037523">
    <property type="entry name" value="VOC_core"/>
</dbReference>
<dbReference type="Gene3D" id="3.10.180.10">
    <property type="entry name" value="2,3-Dihydroxybiphenyl 1,2-Dioxygenase, domain 1"/>
    <property type="match status" value="2"/>
</dbReference>
<dbReference type="InterPro" id="IPR041735">
    <property type="entry name" value="4OHPhenylPyrv_dOase_C"/>
</dbReference>
<gene>
    <name evidence="7" type="primary">hppD</name>
    <name evidence="7" type="ORF">GCM10023320_02250</name>
</gene>
<evidence type="ECO:0000313" key="7">
    <source>
        <dbReference type="EMBL" id="GAA5110464.1"/>
    </source>
</evidence>
<keyword evidence="7" id="KW-0560">Oxidoreductase</keyword>
<accession>A0ABP9N881</accession>
<dbReference type="PIRSF" id="PIRSF009283">
    <property type="entry name" value="HPP_dOase"/>
    <property type="match status" value="1"/>
</dbReference>
<dbReference type="RefSeq" id="WP_345602590.1">
    <property type="nucleotide sequence ID" value="NZ_BAABJO010000001.1"/>
</dbReference>
<reference evidence="8" key="1">
    <citation type="journal article" date="2019" name="Int. J. Syst. Evol. Microbiol.">
        <title>The Global Catalogue of Microorganisms (GCM) 10K type strain sequencing project: providing services to taxonomists for standard genome sequencing and annotation.</title>
        <authorList>
            <consortium name="The Broad Institute Genomics Platform"/>
            <consortium name="The Broad Institute Genome Sequencing Center for Infectious Disease"/>
            <person name="Wu L."/>
            <person name="Ma J."/>
        </authorList>
    </citation>
    <scope>NUCLEOTIDE SEQUENCE [LARGE SCALE GENOMIC DNA]</scope>
    <source>
        <strain evidence="8">JCM 18302</strain>
    </source>
</reference>
<comment type="cofactor">
    <cofactor evidence="1">
        <name>Fe cation</name>
        <dbReference type="ChEBI" id="CHEBI:24875"/>
    </cofactor>
</comment>
<dbReference type="CDD" id="cd07250">
    <property type="entry name" value="HPPD_C_like"/>
    <property type="match status" value="1"/>
</dbReference>
<sequence length="397" mass="44171">MAIEQTLTNQERLAELGLDQLQQLVGLVEYDEQGDPFPVTGWDAVVWAVGNATQAAAFYQLAFGMELVAYSGPETGNRDHHAYVLRSGAVRFVLKGGVDPASPVLDHHRRHGDGIVDIALEVPDVDRCIRHARAQGATVLEEPHDVTDEHGTVRLAAIATYGETRHTLVDRSRYTGPYLPGYVARTSGRPPRKRLFQALDHVVGNVELGRMDEWVGFYHRVMGFTNMAEFIGDDIATEYSALMSKVVASGNHRVKFPLNEPAAGKKRSQIDEYLEFYCGPGAQHLALATNDILRTVDALRDAGVEFLPTPDSYYTDPALRARIGEVRVPIEELQARGILVDRDEDGYLLQIFTRPIGDRPTVFFELIERHGSLGFGKGNFQALFEAIEREQARRGNF</sequence>
<comment type="similarity">
    <text evidence="2">Belongs to the 4HPPD family.</text>
</comment>
<dbReference type="InterPro" id="IPR004360">
    <property type="entry name" value="Glyas_Fos-R_dOase_dom"/>
</dbReference>
<dbReference type="PROSITE" id="PS51819">
    <property type="entry name" value="VOC"/>
    <property type="match status" value="2"/>
</dbReference>
<dbReference type="NCBIfam" id="TIGR01263">
    <property type="entry name" value="4HPPD"/>
    <property type="match status" value="1"/>
</dbReference>
<evidence type="ECO:0000256" key="3">
    <source>
        <dbReference type="ARBA" id="ARBA00022723"/>
    </source>
</evidence>
<proteinExistence type="inferred from homology"/>
<dbReference type="GO" id="GO:0051213">
    <property type="term" value="F:dioxygenase activity"/>
    <property type="evidence" value="ECO:0007669"/>
    <property type="project" value="UniProtKB-KW"/>
</dbReference>
<feature type="domain" description="VOC" evidence="6">
    <location>
        <begin position="198"/>
        <end position="354"/>
    </location>
</feature>
<dbReference type="Proteomes" id="UP001500804">
    <property type="component" value="Unassembled WGS sequence"/>
</dbReference>
<evidence type="ECO:0000256" key="1">
    <source>
        <dbReference type="ARBA" id="ARBA00001962"/>
    </source>
</evidence>
<dbReference type="PANTHER" id="PTHR11959:SF1">
    <property type="entry name" value="4-HYDROXYPHENYLPYRUVATE DIOXYGENASE"/>
    <property type="match status" value="1"/>
</dbReference>
<evidence type="ECO:0000259" key="6">
    <source>
        <dbReference type="PROSITE" id="PS51819"/>
    </source>
</evidence>
<evidence type="ECO:0000256" key="4">
    <source>
        <dbReference type="ARBA" id="ARBA00022737"/>
    </source>
</evidence>